<dbReference type="CDD" id="cd00130">
    <property type="entry name" value="PAS"/>
    <property type="match status" value="1"/>
</dbReference>
<dbReference type="InterPro" id="IPR035965">
    <property type="entry name" value="PAS-like_dom_sf"/>
</dbReference>
<sequence length="401" mass="43456">MRPERILDQERVFDAGKYIYTRTDRRGVILSANRYFVQLSGYDVDKMLGAPHKILRHPDVPRGVFYLLWQTLQDGKPFSAFVKNLAADGSYYWTCAIVAPIDEGYLSVSAKPQGECFDHARALYAGLLADEAAGASPAESAALLRARLEDSSHGSLDNFMATALADIAAEKGAPNCPVNRLRQLRAEMQRLDTTQRDLLATLKKLYLIPTNMRILASRLEPSGGPVSAISDSYKRAASELMGRLHQRMGDVTARPSGTAAHGPDTGVAMVNRALFFEAAAAILGNAAQQFAAEETLPGVDSAAERASLSHSLQLFRNEAVACSGKMTGTVIRVGKEAEHIKRLMSGLDQIRILGEVESGRLRNSDGGLAAIMTQLTTFHGLIHARLSAMTNAANRMRAGAE</sequence>
<name>A0A099FBS4_9RHOB</name>
<dbReference type="Pfam" id="PF08447">
    <property type="entry name" value="PAS_3"/>
    <property type="match status" value="1"/>
</dbReference>
<evidence type="ECO:0000313" key="3">
    <source>
        <dbReference type="Proteomes" id="UP000029917"/>
    </source>
</evidence>
<dbReference type="STRING" id="690417.IC63_05960"/>
<dbReference type="OrthoDB" id="266313at2"/>
<dbReference type="NCBIfam" id="TIGR00229">
    <property type="entry name" value="sensory_box"/>
    <property type="match status" value="1"/>
</dbReference>
<gene>
    <name evidence="2" type="ORF">IC63_05960</name>
</gene>
<protein>
    <recommendedName>
        <fullName evidence="1">PAS fold-3 domain-containing protein</fullName>
    </recommendedName>
</protein>
<dbReference type="SUPFAM" id="SSF55785">
    <property type="entry name" value="PYP-like sensor domain (PAS domain)"/>
    <property type="match status" value="1"/>
</dbReference>
<dbReference type="AlphaFoldDB" id="A0A099FBS4"/>
<dbReference type="RefSeq" id="WP_036717846.1">
    <property type="nucleotide sequence ID" value="NZ_JRKS01000012.1"/>
</dbReference>
<feature type="domain" description="PAS fold-3" evidence="1">
    <location>
        <begin position="30"/>
        <end position="102"/>
    </location>
</feature>
<keyword evidence="3" id="KW-1185">Reference proteome</keyword>
<dbReference type="InterPro" id="IPR013655">
    <property type="entry name" value="PAS_fold_3"/>
</dbReference>
<organism evidence="2 3">
    <name type="scientific">Paracoccus sphaerophysae</name>
    <dbReference type="NCBI Taxonomy" id="690417"/>
    <lineage>
        <taxon>Bacteria</taxon>
        <taxon>Pseudomonadati</taxon>
        <taxon>Pseudomonadota</taxon>
        <taxon>Alphaproteobacteria</taxon>
        <taxon>Rhodobacterales</taxon>
        <taxon>Paracoccaceae</taxon>
        <taxon>Paracoccus</taxon>
    </lineage>
</organism>
<evidence type="ECO:0000259" key="1">
    <source>
        <dbReference type="Pfam" id="PF08447"/>
    </source>
</evidence>
<reference evidence="2 3" key="1">
    <citation type="submission" date="2014-09" db="EMBL/GenBank/DDBJ databases">
        <authorList>
            <person name="McGinnis J.M."/>
            <person name="Wolfgang W.J."/>
        </authorList>
    </citation>
    <scope>NUCLEOTIDE SEQUENCE [LARGE SCALE GENOMIC DNA]</scope>
    <source>
        <strain evidence="2 3">HAMBI 3106</strain>
    </source>
</reference>
<evidence type="ECO:0000313" key="2">
    <source>
        <dbReference type="EMBL" id="KGJ08215.1"/>
    </source>
</evidence>
<proteinExistence type="predicted"/>
<dbReference type="Proteomes" id="UP000029917">
    <property type="component" value="Unassembled WGS sequence"/>
</dbReference>
<dbReference type="InterPro" id="IPR000014">
    <property type="entry name" value="PAS"/>
</dbReference>
<reference evidence="2 3" key="2">
    <citation type="submission" date="2014-10" db="EMBL/GenBank/DDBJ databases">
        <title>Paracoccus sanguinis sp. nov., isolated from clinical specimens of New York State patients.</title>
        <authorList>
            <person name="Mingle L.A."/>
            <person name="Cole J.A."/>
            <person name="Lapierre P."/>
            <person name="Musser K.A."/>
        </authorList>
    </citation>
    <scope>NUCLEOTIDE SEQUENCE [LARGE SCALE GENOMIC DNA]</scope>
    <source>
        <strain evidence="2 3">HAMBI 3106</strain>
    </source>
</reference>
<dbReference type="EMBL" id="JRKS01000012">
    <property type="protein sequence ID" value="KGJ08215.1"/>
    <property type="molecule type" value="Genomic_DNA"/>
</dbReference>
<accession>A0A099FBS4</accession>
<comment type="caution">
    <text evidence="2">The sequence shown here is derived from an EMBL/GenBank/DDBJ whole genome shotgun (WGS) entry which is preliminary data.</text>
</comment>
<dbReference type="Gene3D" id="3.30.450.20">
    <property type="entry name" value="PAS domain"/>
    <property type="match status" value="1"/>
</dbReference>